<dbReference type="Pfam" id="PF01790">
    <property type="entry name" value="LGT"/>
    <property type="match status" value="1"/>
</dbReference>
<dbReference type="Gene3D" id="3.40.30.10">
    <property type="entry name" value="Glutaredoxin"/>
    <property type="match status" value="1"/>
</dbReference>
<evidence type="ECO:0000313" key="5">
    <source>
        <dbReference type="Proteomes" id="UP000481037"/>
    </source>
</evidence>
<keyword evidence="1" id="KW-0676">Redox-active center</keyword>
<dbReference type="AlphaFoldDB" id="A0A6L5QEQ7"/>
<evidence type="ECO:0000259" key="3">
    <source>
        <dbReference type="PROSITE" id="PS51352"/>
    </source>
</evidence>
<comment type="caution">
    <text evidence="4">The sequence shown here is derived from an EMBL/GenBank/DDBJ whole genome shotgun (WGS) entry which is preliminary data.</text>
</comment>
<dbReference type="GO" id="GO:0016209">
    <property type="term" value="F:antioxidant activity"/>
    <property type="evidence" value="ECO:0007669"/>
    <property type="project" value="InterPro"/>
</dbReference>
<dbReference type="InterPro" id="IPR050553">
    <property type="entry name" value="Thioredoxin_ResA/DsbE_sf"/>
</dbReference>
<evidence type="ECO:0000256" key="2">
    <source>
        <dbReference type="SAM" id="Phobius"/>
    </source>
</evidence>
<dbReference type="CDD" id="cd02966">
    <property type="entry name" value="TlpA_like_family"/>
    <property type="match status" value="1"/>
</dbReference>
<gene>
    <name evidence="4" type="ORF">GJ697_10310</name>
</gene>
<feature type="transmembrane region" description="Helical" evidence="2">
    <location>
        <begin position="92"/>
        <end position="108"/>
    </location>
</feature>
<feature type="transmembrane region" description="Helical" evidence="2">
    <location>
        <begin position="51"/>
        <end position="72"/>
    </location>
</feature>
<keyword evidence="5" id="KW-1185">Reference proteome</keyword>
<feature type="transmembrane region" description="Helical" evidence="2">
    <location>
        <begin position="115"/>
        <end position="136"/>
    </location>
</feature>
<evidence type="ECO:0000313" key="4">
    <source>
        <dbReference type="EMBL" id="MRX08227.1"/>
    </source>
</evidence>
<dbReference type="InterPro" id="IPR001640">
    <property type="entry name" value="Lgt"/>
</dbReference>
<keyword evidence="2" id="KW-1133">Transmembrane helix</keyword>
<dbReference type="Pfam" id="PF00578">
    <property type="entry name" value="AhpC-TSA"/>
    <property type="match status" value="1"/>
</dbReference>
<dbReference type="InterPro" id="IPR036249">
    <property type="entry name" value="Thioredoxin-like_sf"/>
</dbReference>
<keyword evidence="2" id="KW-0812">Transmembrane</keyword>
<dbReference type="GO" id="GO:0008961">
    <property type="term" value="F:phosphatidylglycerol-prolipoprotein diacylglyceryl transferase activity"/>
    <property type="evidence" value="ECO:0007669"/>
    <property type="project" value="InterPro"/>
</dbReference>
<dbReference type="InterPro" id="IPR013766">
    <property type="entry name" value="Thioredoxin_domain"/>
</dbReference>
<proteinExistence type="predicted"/>
<feature type="transmembrane region" description="Helical" evidence="2">
    <location>
        <begin position="20"/>
        <end position="39"/>
    </location>
</feature>
<sequence>MCFLHAHPLIMKIGPLLLPYTALLLLLVATISFALARYFDRRNERKIEASITRMFMVAVVVARLAFILRYHALYLDRPLTMLDIRDGGWDEQSGIIAAWVYALVLWQRGRTIRKAVVVTVGVASVLWLAGTVLMMANTSVQGAIPAGALRSLSGEQVALSDFHGKPTVINFWATWCPPCQKEMPAMAQVQAQRPDVNIVFVNQGESPQVIQQFLRAGRLALHNVLLDPTQATARGFSVMGYPTTLFFDASGKLVYQHMGPLSEAALLHRLEETRLPQAPTQAAGSLVK</sequence>
<dbReference type="PANTHER" id="PTHR42852:SF18">
    <property type="entry name" value="CHROMOSOME UNDETERMINED SCAFFOLD_47, WHOLE GENOME SHOTGUN SEQUENCE"/>
    <property type="match status" value="1"/>
</dbReference>
<dbReference type="GO" id="GO:0042158">
    <property type="term" value="P:lipoprotein biosynthetic process"/>
    <property type="evidence" value="ECO:0007669"/>
    <property type="project" value="InterPro"/>
</dbReference>
<reference evidence="4 5" key="1">
    <citation type="submission" date="2019-11" db="EMBL/GenBank/DDBJ databases">
        <title>Novel species isolated from a subtropical stream in China.</title>
        <authorList>
            <person name="Lu H."/>
        </authorList>
    </citation>
    <scope>NUCLEOTIDE SEQUENCE [LARGE SCALE GENOMIC DNA]</scope>
    <source>
        <strain evidence="4 5">FT25W</strain>
    </source>
</reference>
<organism evidence="4 5">
    <name type="scientific">Duganella alba</name>
    <dbReference type="NCBI Taxonomy" id="2666081"/>
    <lineage>
        <taxon>Bacteria</taxon>
        <taxon>Pseudomonadati</taxon>
        <taxon>Pseudomonadota</taxon>
        <taxon>Betaproteobacteria</taxon>
        <taxon>Burkholderiales</taxon>
        <taxon>Oxalobacteraceae</taxon>
        <taxon>Telluria group</taxon>
        <taxon>Duganella</taxon>
    </lineage>
</organism>
<dbReference type="InterPro" id="IPR017937">
    <property type="entry name" value="Thioredoxin_CS"/>
</dbReference>
<dbReference type="Proteomes" id="UP000481037">
    <property type="component" value="Unassembled WGS sequence"/>
</dbReference>
<accession>A0A6L5QEQ7</accession>
<dbReference type="SUPFAM" id="SSF52833">
    <property type="entry name" value="Thioredoxin-like"/>
    <property type="match status" value="1"/>
</dbReference>
<evidence type="ECO:0000256" key="1">
    <source>
        <dbReference type="ARBA" id="ARBA00023284"/>
    </source>
</evidence>
<dbReference type="PROSITE" id="PS00194">
    <property type="entry name" value="THIOREDOXIN_1"/>
    <property type="match status" value="1"/>
</dbReference>
<name>A0A6L5QEQ7_9BURK</name>
<keyword evidence="2" id="KW-0472">Membrane</keyword>
<dbReference type="PROSITE" id="PS51352">
    <property type="entry name" value="THIOREDOXIN_2"/>
    <property type="match status" value="1"/>
</dbReference>
<dbReference type="GO" id="GO:0005886">
    <property type="term" value="C:plasma membrane"/>
    <property type="evidence" value="ECO:0007669"/>
    <property type="project" value="InterPro"/>
</dbReference>
<protein>
    <submittedName>
        <fullName evidence="4">Redoxin domain-containing protein</fullName>
    </submittedName>
</protein>
<dbReference type="InterPro" id="IPR000866">
    <property type="entry name" value="AhpC/TSA"/>
</dbReference>
<feature type="domain" description="Thioredoxin" evidence="3">
    <location>
        <begin position="138"/>
        <end position="275"/>
    </location>
</feature>
<dbReference type="GO" id="GO:0015036">
    <property type="term" value="F:disulfide oxidoreductase activity"/>
    <property type="evidence" value="ECO:0007669"/>
    <property type="project" value="UniProtKB-ARBA"/>
</dbReference>
<dbReference type="EMBL" id="WKJM01000007">
    <property type="protein sequence ID" value="MRX08227.1"/>
    <property type="molecule type" value="Genomic_DNA"/>
</dbReference>
<dbReference type="PANTHER" id="PTHR42852">
    <property type="entry name" value="THIOL:DISULFIDE INTERCHANGE PROTEIN DSBE"/>
    <property type="match status" value="1"/>
</dbReference>